<reference evidence="6" key="1">
    <citation type="journal article" date="2019" name="Int. J. Syst. Evol. Microbiol.">
        <title>The Global Catalogue of Microorganisms (GCM) 10K type strain sequencing project: providing services to taxonomists for standard genome sequencing and annotation.</title>
        <authorList>
            <consortium name="The Broad Institute Genomics Platform"/>
            <consortium name="The Broad Institute Genome Sequencing Center for Infectious Disease"/>
            <person name="Wu L."/>
            <person name="Ma J."/>
        </authorList>
    </citation>
    <scope>NUCLEOTIDE SEQUENCE [LARGE SCALE GENOMIC DNA]</scope>
    <source>
        <strain evidence="6">CGMCC 1.12942</strain>
    </source>
</reference>
<dbReference type="PANTHER" id="PTHR30146:SF147">
    <property type="entry name" value="HTH-TYPE TRANSCRIPTIONAL REGULATOR DEGA"/>
    <property type="match status" value="1"/>
</dbReference>
<feature type="domain" description="HTH lacI-type" evidence="4">
    <location>
        <begin position="3"/>
        <end position="56"/>
    </location>
</feature>
<comment type="caution">
    <text evidence="5">The sequence shown here is derived from an EMBL/GenBank/DDBJ whole genome shotgun (WGS) entry which is preliminary data.</text>
</comment>
<dbReference type="InterPro" id="IPR000843">
    <property type="entry name" value="HTH_LacI"/>
</dbReference>
<dbReference type="InterPro" id="IPR028082">
    <property type="entry name" value="Peripla_BP_I"/>
</dbReference>
<name>A0ABW2RH26_9BACL</name>
<evidence type="ECO:0000259" key="4">
    <source>
        <dbReference type="PROSITE" id="PS50932"/>
    </source>
</evidence>
<dbReference type="SUPFAM" id="SSF53822">
    <property type="entry name" value="Periplasmic binding protein-like I"/>
    <property type="match status" value="1"/>
</dbReference>
<dbReference type="PRINTS" id="PR00036">
    <property type="entry name" value="HTHLACI"/>
</dbReference>
<dbReference type="InterPro" id="IPR046335">
    <property type="entry name" value="LacI/GalR-like_sensor"/>
</dbReference>
<gene>
    <name evidence="5" type="ORF">ACFQNG_03890</name>
</gene>
<dbReference type="InterPro" id="IPR010982">
    <property type="entry name" value="Lambda_DNA-bd_dom_sf"/>
</dbReference>
<keyword evidence="3" id="KW-0804">Transcription</keyword>
<keyword evidence="6" id="KW-1185">Reference proteome</keyword>
<keyword evidence="1" id="KW-0805">Transcription regulation</keyword>
<dbReference type="Gene3D" id="1.10.260.40">
    <property type="entry name" value="lambda repressor-like DNA-binding domains"/>
    <property type="match status" value="1"/>
</dbReference>
<evidence type="ECO:0000256" key="1">
    <source>
        <dbReference type="ARBA" id="ARBA00023015"/>
    </source>
</evidence>
<dbReference type="EMBL" id="JBHTBW010000008">
    <property type="protein sequence ID" value="MFC7440302.1"/>
    <property type="molecule type" value="Genomic_DNA"/>
</dbReference>
<dbReference type="PROSITE" id="PS00356">
    <property type="entry name" value="HTH_LACI_1"/>
    <property type="match status" value="1"/>
</dbReference>
<dbReference type="SMART" id="SM00354">
    <property type="entry name" value="HTH_LACI"/>
    <property type="match status" value="1"/>
</dbReference>
<accession>A0ABW2RH26</accession>
<dbReference type="Gene3D" id="3.40.50.2300">
    <property type="match status" value="2"/>
</dbReference>
<organism evidence="5 6">
    <name type="scientific">Laceyella putida</name>
    <dbReference type="NCBI Taxonomy" id="110101"/>
    <lineage>
        <taxon>Bacteria</taxon>
        <taxon>Bacillati</taxon>
        <taxon>Bacillota</taxon>
        <taxon>Bacilli</taxon>
        <taxon>Bacillales</taxon>
        <taxon>Thermoactinomycetaceae</taxon>
        <taxon>Laceyella</taxon>
    </lineage>
</organism>
<dbReference type="PROSITE" id="PS50932">
    <property type="entry name" value="HTH_LACI_2"/>
    <property type="match status" value="1"/>
</dbReference>
<dbReference type="Proteomes" id="UP001596500">
    <property type="component" value="Unassembled WGS sequence"/>
</dbReference>
<sequence length="339" mass="37401">MKPTIYDVAKEAGVSIATVSKVINNQQVGKKSKEKVLKVMKELNYKPSILASALTGKRTSTIGFLLPDLANPFVAEMARRVEDRAHERGFNLVICSTDFDTQKEAFYVSLLKQKSVDGFILAGRFNNEEVITELLEEQTPVVLLTESYPSLSVNSVKVDDFMGGYEVASHLISLGHEKIAVIGEDANSSRERIRGYKQALQDKGLEICEEMIVISDSSPEDVERLTGQLLDKSIPPTAIFACNDLLAISVILAVRERGISIPDELSIVGFDNTLLSRSTDPPLTTVGQPIQDMCSKVVDLLIEEIEGKSKTKQRIVLLPKLIIRKSTGVHRSKIKDQSN</sequence>
<protein>
    <submittedName>
        <fullName evidence="5">LacI family DNA-binding transcriptional regulator</fullName>
    </submittedName>
</protein>
<dbReference type="CDD" id="cd06267">
    <property type="entry name" value="PBP1_LacI_sugar_binding-like"/>
    <property type="match status" value="1"/>
</dbReference>
<dbReference type="Pfam" id="PF13377">
    <property type="entry name" value="Peripla_BP_3"/>
    <property type="match status" value="1"/>
</dbReference>
<evidence type="ECO:0000313" key="5">
    <source>
        <dbReference type="EMBL" id="MFC7440302.1"/>
    </source>
</evidence>
<dbReference type="RefSeq" id="WP_379863544.1">
    <property type="nucleotide sequence ID" value="NZ_JBHTBW010000008.1"/>
</dbReference>
<evidence type="ECO:0000313" key="6">
    <source>
        <dbReference type="Proteomes" id="UP001596500"/>
    </source>
</evidence>
<dbReference type="CDD" id="cd01392">
    <property type="entry name" value="HTH_LacI"/>
    <property type="match status" value="1"/>
</dbReference>
<proteinExistence type="predicted"/>
<evidence type="ECO:0000256" key="3">
    <source>
        <dbReference type="ARBA" id="ARBA00023163"/>
    </source>
</evidence>
<dbReference type="SUPFAM" id="SSF47413">
    <property type="entry name" value="lambda repressor-like DNA-binding domains"/>
    <property type="match status" value="1"/>
</dbReference>
<evidence type="ECO:0000256" key="2">
    <source>
        <dbReference type="ARBA" id="ARBA00023125"/>
    </source>
</evidence>
<keyword evidence="2 5" id="KW-0238">DNA-binding</keyword>
<dbReference type="Pfam" id="PF00356">
    <property type="entry name" value="LacI"/>
    <property type="match status" value="1"/>
</dbReference>
<dbReference type="GO" id="GO:0003677">
    <property type="term" value="F:DNA binding"/>
    <property type="evidence" value="ECO:0007669"/>
    <property type="project" value="UniProtKB-KW"/>
</dbReference>
<dbReference type="PANTHER" id="PTHR30146">
    <property type="entry name" value="LACI-RELATED TRANSCRIPTIONAL REPRESSOR"/>
    <property type="match status" value="1"/>
</dbReference>